<dbReference type="InterPro" id="IPR051687">
    <property type="entry name" value="Peroxisomal_Beta-Oxidation"/>
</dbReference>
<comment type="similarity">
    <text evidence="1 3">Belongs to the short-chain dehydrogenases/reductases (SDR) family.</text>
</comment>
<dbReference type="PRINTS" id="PR00081">
    <property type="entry name" value="GDHRDH"/>
</dbReference>
<feature type="domain" description="Ketoreductase" evidence="4">
    <location>
        <begin position="7"/>
        <end position="198"/>
    </location>
</feature>
<gene>
    <name evidence="5" type="ORF">D7D52_23375</name>
</gene>
<dbReference type="InterPro" id="IPR020904">
    <property type="entry name" value="Sc_DH/Rdtase_CS"/>
</dbReference>
<sequence length="287" mass="29883">MPGVTDRVVIVTGAGGGLGREYALLLAREGALVVVNDLGGARDGSGSGHNMADAVVEEIRAAGGTAVANYDSVATTEGAQALVQTALDSFGAVHGVVNNAGILRDMSFVKMTPEAFEAVQRVHLFGAFNVTHAAWPHFREQGFGRVVMATSTSGLYGNFGQANYGAAKLGMVGMMNTLAIEGRKYDIKINAVAPMAATRMTADIASAEMLEKLPPAQVAPIVGYLVSEENTDSGMVLVVGGGAVQRVQLFANKAVLFSEVPTLDQVRENWSRITDMSDAQPGVNPAG</sequence>
<dbReference type="GO" id="GO:0016491">
    <property type="term" value="F:oxidoreductase activity"/>
    <property type="evidence" value="ECO:0007669"/>
    <property type="project" value="UniProtKB-KW"/>
</dbReference>
<name>A0A386ZFH4_9NOCA</name>
<evidence type="ECO:0000256" key="1">
    <source>
        <dbReference type="ARBA" id="ARBA00006484"/>
    </source>
</evidence>
<protein>
    <submittedName>
        <fullName evidence="5">SDR family oxidoreductase</fullName>
    </submittedName>
</protein>
<organism evidence="5 6">
    <name type="scientific">Nocardia yunnanensis</name>
    <dbReference type="NCBI Taxonomy" id="2382165"/>
    <lineage>
        <taxon>Bacteria</taxon>
        <taxon>Bacillati</taxon>
        <taxon>Actinomycetota</taxon>
        <taxon>Actinomycetes</taxon>
        <taxon>Mycobacteriales</taxon>
        <taxon>Nocardiaceae</taxon>
        <taxon>Nocardia</taxon>
    </lineage>
</organism>
<dbReference type="PRINTS" id="PR00080">
    <property type="entry name" value="SDRFAMILY"/>
</dbReference>
<dbReference type="PANTHER" id="PTHR45024">
    <property type="entry name" value="DEHYDROGENASES, SHORT CHAIN"/>
    <property type="match status" value="1"/>
</dbReference>
<dbReference type="CDD" id="cd05353">
    <property type="entry name" value="hydroxyacyl-CoA-like_DH_SDR_c-like"/>
    <property type="match status" value="1"/>
</dbReference>
<dbReference type="EMBL" id="CP032568">
    <property type="protein sequence ID" value="AYF76278.1"/>
    <property type="molecule type" value="Genomic_DNA"/>
</dbReference>
<dbReference type="KEGG" id="nyu:D7D52_23375"/>
<keyword evidence="2" id="KW-0560">Oxidoreductase</keyword>
<evidence type="ECO:0000256" key="2">
    <source>
        <dbReference type="ARBA" id="ARBA00023002"/>
    </source>
</evidence>
<dbReference type="InterPro" id="IPR036291">
    <property type="entry name" value="NAD(P)-bd_dom_sf"/>
</dbReference>
<evidence type="ECO:0000256" key="3">
    <source>
        <dbReference type="RuleBase" id="RU000363"/>
    </source>
</evidence>
<reference evidence="5 6" key="1">
    <citation type="submission" date="2018-09" db="EMBL/GenBank/DDBJ databases">
        <title>Nocardia yunnanensis sp. nov., an actinomycete isolated from a soil sample.</title>
        <authorList>
            <person name="Zhang J."/>
        </authorList>
    </citation>
    <scope>NUCLEOTIDE SEQUENCE [LARGE SCALE GENOMIC DNA]</scope>
    <source>
        <strain evidence="5 6">CFHS0054</strain>
    </source>
</reference>
<dbReference type="PANTHER" id="PTHR45024:SF2">
    <property type="entry name" value="SCP2 DOMAIN-CONTAINING PROTEIN"/>
    <property type="match status" value="1"/>
</dbReference>
<dbReference type="InterPro" id="IPR002347">
    <property type="entry name" value="SDR_fam"/>
</dbReference>
<evidence type="ECO:0000313" key="5">
    <source>
        <dbReference type="EMBL" id="AYF76278.1"/>
    </source>
</evidence>
<accession>A0A386ZFH4</accession>
<dbReference type="OrthoDB" id="9808187at2"/>
<dbReference type="Pfam" id="PF00106">
    <property type="entry name" value="adh_short"/>
    <property type="match status" value="1"/>
</dbReference>
<proteinExistence type="inferred from homology"/>
<dbReference type="Gene3D" id="3.40.50.720">
    <property type="entry name" value="NAD(P)-binding Rossmann-like Domain"/>
    <property type="match status" value="1"/>
</dbReference>
<dbReference type="RefSeq" id="WP_120739636.1">
    <property type="nucleotide sequence ID" value="NZ_CP032568.1"/>
</dbReference>
<dbReference type="PROSITE" id="PS00061">
    <property type="entry name" value="ADH_SHORT"/>
    <property type="match status" value="1"/>
</dbReference>
<evidence type="ECO:0000259" key="4">
    <source>
        <dbReference type="SMART" id="SM00822"/>
    </source>
</evidence>
<dbReference type="AlphaFoldDB" id="A0A386ZFH4"/>
<dbReference type="SUPFAM" id="SSF51735">
    <property type="entry name" value="NAD(P)-binding Rossmann-fold domains"/>
    <property type="match status" value="1"/>
</dbReference>
<evidence type="ECO:0000313" key="6">
    <source>
        <dbReference type="Proteomes" id="UP000267164"/>
    </source>
</evidence>
<keyword evidence="6" id="KW-1185">Reference proteome</keyword>
<dbReference type="Proteomes" id="UP000267164">
    <property type="component" value="Chromosome"/>
</dbReference>
<dbReference type="InterPro" id="IPR057326">
    <property type="entry name" value="KR_dom"/>
</dbReference>
<dbReference type="SMART" id="SM00822">
    <property type="entry name" value="PKS_KR"/>
    <property type="match status" value="1"/>
</dbReference>